<evidence type="ECO:0000256" key="1">
    <source>
        <dbReference type="ARBA" id="ARBA00004123"/>
    </source>
</evidence>
<evidence type="ECO:0000256" key="2">
    <source>
        <dbReference type="ARBA" id="ARBA00022723"/>
    </source>
</evidence>
<dbReference type="GO" id="GO:0008270">
    <property type="term" value="F:zinc ion binding"/>
    <property type="evidence" value="ECO:0007669"/>
    <property type="project" value="UniProtKB-KW"/>
</dbReference>
<evidence type="ECO:0000313" key="8">
    <source>
        <dbReference type="RefSeq" id="XP_028255078.1"/>
    </source>
</evidence>
<name>A0A6P7HMK0_9TELE</name>
<reference evidence="8" key="1">
    <citation type="submission" date="2025-08" db="UniProtKB">
        <authorList>
            <consortium name="RefSeq"/>
        </authorList>
    </citation>
    <scope>IDENTIFICATION</scope>
</reference>
<feature type="domain" description="DUF659" evidence="6">
    <location>
        <begin position="133"/>
        <end position="278"/>
    </location>
</feature>
<keyword evidence="5" id="KW-0539">Nucleus</keyword>
<dbReference type="Proteomes" id="UP000515145">
    <property type="component" value="Chromosome 2"/>
</dbReference>
<protein>
    <submittedName>
        <fullName evidence="8">Uncharacterized protein LOC114431689</fullName>
    </submittedName>
</protein>
<dbReference type="Pfam" id="PF04937">
    <property type="entry name" value="DUF659"/>
    <property type="match status" value="1"/>
</dbReference>
<comment type="subcellular location">
    <subcellularLocation>
        <location evidence="1">Nucleus</location>
    </subcellularLocation>
</comment>
<keyword evidence="2" id="KW-0479">Metal-binding</keyword>
<evidence type="ECO:0000256" key="5">
    <source>
        <dbReference type="ARBA" id="ARBA00023242"/>
    </source>
</evidence>
<dbReference type="InterPro" id="IPR052035">
    <property type="entry name" value="ZnF_BED_domain_contain"/>
</dbReference>
<keyword evidence="7" id="KW-1185">Reference proteome</keyword>
<accession>A0A6P7HMK0</accession>
<keyword evidence="3" id="KW-0863">Zinc-finger</keyword>
<dbReference type="OrthoDB" id="4951847at2759"/>
<dbReference type="InParanoid" id="A0A6P7HMK0"/>
<organism evidence="7 8">
    <name type="scientific">Parambassis ranga</name>
    <name type="common">Indian glassy fish</name>
    <dbReference type="NCBI Taxonomy" id="210632"/>
    <lineage>
        <taxon>Eukaryota</taxon>
        <taxon>Metazoa</taxon>
        <taxon>Chordata</taxon>
        <taxon>Craniata</taxon>
        <taxon>Vertebrata</taxon>
        <taxon>Euteleostomi</taxon>
        <taxon>Actinopterygii</taxon>
        <taxon>Neopterygii</taxon>
        <taxon>Teleostei</taxon>
        <taxon>Neoteleostei</taxon>
        <taxon>Acanthomorphata</taxon>
        <taxon>Ovalentaria</taxon>
        <taxon>Ambassidae</taxon>
        <taxon>Parambassis</taxon>
    </lineage>
</organism>
<dbReference type="GO" id="GO:0005634">
    <property type="term" value="C:nucleus"/>
    <property type="evidence" value="ECO:0007669"/>
    <property type="project" value="UniProtKB-SubCell"/>
</dbReference>
<dbReference type="PANTHER" id="PTHR46481">
    <property type="entry name" value="ZINC FINGER BED DOMAIN-CONTAINING PROTEIN 4"/>
    <property type="match status" value="1"/>
</dbReference>
<dbReference type="InterPro" id="IPR007021">
    <property type="entry name" value="DUF659"/>
</dbReference>
<keyword evidence="4" id="KW-0862">Zinc</keyword>
<gene>
    <name evidence="8" type="primary">LOC114431689</name>
</gene>
<sequence>MPRLRSGVWKHLTLVIKDGREMFMCNYCSQYRKNATKMQMHLDKCKEYSVVSQRSPGPDESSSASIPVPSFSFLPYAPPEGPSLIDSVDQRSQAYADECLARAVYATASPLTLTDDIYWKRFFSVLRPAYCPPTREALSCHLLDCEYDRVQSQVHEAIGKAESVTILCSGGSNLKETGTIIYVVATPLPLFYKCTKTKEQSTCIAEDLIGIINEVGSQKVFAIVTDDAPEMMAAWAQVEDIFPHISAIACTACGVQRLFDDVVAQPSMKSLCTRAEQVVRFFREDKTLIETFRCWQTTKLRNETSKGTLQLPSTSDWTGVLNMLSSLLKGQKSLQEMAVSPSLDIEASIRATLEDAEFWEGVEQQSKPAPLDWELY</sequence>
<evidence type="ECO:0000259" key="6">
    <source>
        <dbReference type="Pfam" id="PF04937"/>
    </source>
</evidence>
<proteinExistence type="predicted"/>
<dbReference type="PANTHER" id="PTHR46481:SF10">
    <property type="entry name" value="ZINC FINGER BED DOMAIN-CONTAINING PROTEIN 39"/>
    <property type="match status" value="1"/>
</dbReference>
<evidence type="ECO:0000256" key="4">
    <source>
        <dbReference type="ARBA" id="ARBA00022833"/>
    </source>
</evidence>
<dbReference type="GeneID" id="114431689"/>
<evidence type="ECO:0000313" key="7">
    <source>
        <dbReference type="Proteomes" id="UP000515145"/>
    </source>
</evidence>
<dbReference type="RefSeq" id="XP_028255078.1">
    <property type="nucleotide sequence ID" value="XM_028399277.1"/>
</dbReference>
<dbReference type="AlphaFoldDB" id="A0A6P7HMK0"/>
<evidence type="ECO:0000256" key="3">
    <source>
        <dbReference type="ARBA" id="ARBA00022771"/>
    </source>
</evidence>